<dbReference type="RefSeq" id="WP_115836974.1">
    <property type="nucleotide sequence ID" value="NZ_CP025086.1"/>
</dbReference>
<dbReference type="Proteomes" id="UP000256900">
    <property type="component" value="Unassembled WGS sequence"/>
</dbReference>
<evidence type="ECO:0000313" key="1">
    <source>
        <dbReference type="EMBL" id="REF86434.1"/>
    </source>
</evidence>
<reference evidence="1 2" key="1">
    <citation type="submission" date="2018-08" db="EMBL/GenBank/DDBJ databases">
        <title>Genomic Encyclopedia of Type Strains, Phase IV (KMG-IV): sequencing the most valuable type-strain genomes for metagenomic binning, comparative biology and taxonomic classification.</title>
        <authorList>
            <person name="Goeker M."/>
        </authorList>
    </citation>
    <scope>NUCLEOTIDE SEQUENCE [LARGE SCALE GENOMIC DNA]</scope>
    <source>
        <strain evidence="1 2">BW863</strain>
    </source>
</reference>
<proteinExistence type="predicted"/>
<evidence type="ECO:0000313" key="2">
    <source>
        <dbReference type="Proteomes" id="UP000256900"/>
    </source>
</evidence>
<comment type="caution">
    <text evidence="1">The sequence shown here is derived from an EMBL/GenBank/DDBJ whole genome shotgun (WGS) entry which is preliminary data.</text>
</comment>
<dbReference type="OrthoDB" id="8440646at2"/>
<accession>A0A3D9YV90</accession>
<dbReference type="AlphaFoldDB" id="A0A3D9YV90"/>
<name>A0A3D9YV90_9HYPH</name>
<protein>
    <submittedName>
        <fullName evidence="1">Uncharacterized protein</fullName>
    </submittedName>
</protein>
<sequence length="310" mass="34488">MAAKREKTISYRRAEWLDEANTTLEKCVRDALKKLPTVSDREIVNGGQITRIAKHKDGSSGGLFLHITSDTPGEPASVVPKAAPGAAELDLRVQKPPQDAEWLDGDALLFIRHDHVCLCTTGMRDGAIGYFLRELFRKARIRSDSTKFELMKAADITKLKLLHSQGVKELEIRGTLYKATADYESRKAQMAGTIGAVGKFVKAFLEKPNDVTPDALRATIVLKVDRRFSNGLDLGYKNLEKMAADIVGKANKEDDYVIVTKKGQKISPDEIFIKETILLDADGKTVNRDKTWRELNHFYSALNDAGVLEQ</sequence>
<dbReference type="EMBL" id="QUMO01000003">
    <property type="protein sequence ID" value="REF86434.1"/>
    <property type="molecule type" value="Genomic_DNA"/>
</dbReference>
<organism evidence="1 2">
    <name type="scientific">Methylovirgula ligni</name>
    <dbReference type="NCBI Taxonomy" id="569860"/>
    <lineage>
        <taxon>Bacteria</taxon>
        <taxon>Pseudomonadati</taxon>
        <taxon>Pseudomonadota</taxon>
        <taxon>Alphaproteobacteria</taxon>
        <taxon>Hyphomicrobiales</taxon>
        <taxon>Beijerinckiaceae</taxon>
        <taxon>Methylovirgula</taxon>
    </lineage>
</organism>
<keyword evidence="2" id="KW-1185">Reference proteome</keyword>
<gene>
    <name evidence="1" type="ORF">DES32_2488</name>
</gene>